<dbReference type="Gene3D" id="1.10.260.40">
    <property type="entry name" value="lambda repressor-like DNA-binding domains"/>
    <property type="match status" value="1"/>
</dbReference>
<evidence type="ECO:0000259" key="1">
    <source>
        <dbReference type="PROSITE" id="PS50943"/>
    </source>
</evidence>
<dbReference type="Pfam" id="PF17765">
    <property type="entry name" value="MLTR_LBD"/>
    <property type="match status" value="1"/>
</dbReference>
<dbReference type="Pfam" id="PF13560">
    <property type="entry name" value="HTH_31"/>
    <property type="match status" value="1"/>
</dbReference>
<dbReference type="EMBL" id="BONV01000002">
    <property type="protein sequence ID" value="GIG77744.1"/>
    <property type="molecule type" value="Genomic_DNA"/>
</dbReference>
<dbReference type="GO" id="GO:0003677">
    <property type="term" value="F:DNA binding"/>
    <property type="evidence" value="ECO:0007669"/>
    <property type="project" value="InterPro"/>
</dbReference>
<name>A0A8J3LTY7_9ACTN</name>
<dbReference type="PANTHER" id="PTHR35010">
    <property type="entry name" value="BLL4672 PROTEIN-RELATED"/>
    <property type="match status" value="1"/>
</dbReference>
<feature type="domain" description="HTH cro/C1-type" evidence="1">
    <location>
        <begin position="31"/>
        <end position="82"/>
    </location>
</feature>
<evidence type="ECO:0000313" key="3">
    <source>
        <dbReference type="Proteomes" id="UP000630097"/>
    </source>
</evidence>
<dbReference type="InterPro" id="IPR010982">
    <property type="entry name" value="Lambda_DNA-bd_dom_sf"/>
</dbReference>
<gene>
    <name evidence="2" type="ORF">Pka01_08710</name>
</gene>
<proteinExistence type="predicted"/>
<dbReference type="InterPro" id="IPR001387">
    <property type="entry name" value="Cro/C1-type_HTH"/>
</dbReference>
<evidence type="ECO:0000313" key="2">
    <source>
        <dbReference type="EMBL" id="GIG77744.1"/>
    </source>
</evidence>
<dbReference type="PANTHER" id="PTHR35010:SF2">
    <property type="entry name" value="BLL4672 PROTEIN"/>
    <property type="match status" value="1"/>
</dbReference>
<comment type="caution">
    <text evidence="2">The sequence shown here is derived from an EMBL/GenBank/DDBJ whole genome shotgun (WGS) entry which is preliminary data.</text>
</comment>
<dbReference type="InterPro" id="IPR041413">
    <property type="entry name" value="MLTR_LBD"/>
</dbReference>
<accession>A0A8J3LTY7</accession>
<dbReference type="SMART" id="SM00530">
    <property type="entry name" value="HTH_XRE"/>
    <property type="match status" value="1"/>
</dbReference>
<reference evidence="2 3" key="1">
    <citation type="submission" date="2021-01" db="EMBL/GenBank/DDBJ databases">
        <title>Whole genome shotgun sequence of Planotetraspora kaengkrachanensis NBRC 104272.</title>
        <authorList>
            <person name="Komaki H."/>
            <person name="Tamura T."/>
        </authorList>
    </citation>
    <scope>NUCLEOTIDE SEQUENCE [LARGE SCALE GENOMIC DNA]</scope>
    <source>
        <strain evidence="2 3">NBRC 104272</strain>
    </source>
</reference>
<organism evidence="2 3">
    <name type="scientific">Planotetraspora kaengkrachanensis</name>
    <dbReference type="NCBI Taxonomy" id="575193"/>
    <lineage>
        <taxon>Bacteria</taxon>
        <taxon>Bacillati</taxon>
        <taxon>Actinomycetota</taxon>
        <taxon>Actinomycetes</taxon>
        <taxon>Streptosporangiales</taxon>
        <taxon>Streptosporangiaceae</taxon>
        <taxon>Planotetraspora</taxon>
    </lineage>
</organism>
<dbReference type="RefSeq" id="WP_203881236.1">
    <property type="nucleotide sequence ID" value="NZ_BAABHH010000002.1"/>
</dbReference>
<dbReference type="AlphaFoldDB" id="A0A8J3LTY7"/>
<protein>
    <submittedName>
        <fullName evidence="2">Transcriptional regulator</fullName>
    </submittedName>
</protein>
<keyword evidence="3" id="KW-1185">Reference proteome</keyword>
<sequence>MDRLTNLGVFLQSCRARLGPEDVGIKADRPRRVRGLRREEVSRLADVSVEYYTRLEQARSKNASPAVLDSISRALRLNEIEHAHLFALAGISTTGVEHSSAQGVQAPSYELLDNLDQAAIPSCVVGRYLDVLAVNRMYRCLMIGYDDMPARERNVARFTFLNEASRELYGNWPAVARNVTGLLRFTLGRHPDDPKLNELINELLENCQDFRPLWADYNVQIRMAVSKHFHHPIVGDFTITCQALSLPATSDQLLFVFTAEPGSPSEAALKSLSGWAQTRRWD</sequence>
<dbReference type="Gene3D" id="3.30.450.180">
    <property type="match status" value="1"/>
</dbReference>
<dbReference type="PROSITE" id="PS50943">
    <property type="entry name" value="HTH_CROC1"/>
    <property type="match status" value="1"/>
</dbReference>
<dbReference type="Proteomes" id="UP000630097">
    <property type="component" value="Unassembled WGS sequence"/>
</dbReference>
<dbReference type="SUPFAM" id="SSF47413">
    <property type="entry name" value="lambda repressor-like DNA-binding domains"/>
    <property type="match status" value="1"/>
</dbReference>